<keyword evidence="1" id="KW-1133">Transmembrane helix</keyword>
<keyword evidence="1" id="KW-0812">Transmembrane</keyword>
<dbReference type="InterPro" id="IPR011674">
    <property type="entry name" value="DUF1616"/>
</dbReference>
<proteinExistence type="predicted"/>
<protein>
    <recommendedName>
        <fullName evidence="2">DUF1616 domain-containing protein</fullName>
    </recommendedName>
</protein>
<dbReference type="eggNOG" id="arCOG02884">
    <property type="taxonomic scope" value="Archaea"/>
</dbReference>
<dbReference type="RefSeq" id="WP_014737112.1">
    <property type="nucleotide sequence ID" value="NC_017954.1"/>
</dbReference>
<feature type="transmembrane region" description="Helical" evidence="1">
    <location>
        <begin position="7"/>
        <end position="27"/>
    </location>
</feature>
<dbReference type="Proteomes" id="UP000005270">
    <property type="component" value="Chromosome"/>
</dbReference>
<organism evidence="3 4">
    <name type="scientific">Thermogladius calderae (strain DSM 22663 / VKM B-2946 / 1633)</name>
    <dbReference type="NCBI Taxonomy" id="1184251"/>
    <lineage>
        <taxon>Archaea</taxon>
        <taxon>Thermoproteota</taxon>
        <taxon>Thermoprotei</taxon>
        <taxon>Desulfurococcales</taxon>
        <taxon>Desulfurococcaceae</taxon>
        <taxon>Thermogladius</taxon>
    </lineage>
</organism>
<dbReference type="HOGENOM" id="CLU_134835_0_0_2"/>
<dbReference type="InParanoid" id="I3TDM4"/>
<feature type="domain" description="DUF1616" evidence="2">
    <location>
        <begin position="5"/>
        <end position="133"/>
    </location>
</feature>
<dbReference type="KEGG" id="thg:TCELL_0437"/>
<sequence>MILDDEVFAVILAISIVLSVVGIAVSLPRPSENFAAIGLLNKEGKIGDYPSNVRVGQVISLNVFVYNHLGYTALFRVDVKVGDGGVPSNTTPLPKPPLFSLYTLLGNYENATIPFNVTFTYPMLNQTLVLELYVYSPDNSTWVYMGEYVFLRLNVTGVVF</sequence>
<dbReference type="Pfam" id="PF07760">
    <property type="entry name" value="DUF1616"/>
    <property type="match status" value="1"/>
</dbReference>
<reference evidence="3 4" key="1">
    <citation type="journal article" date="2012" name="J. Bacteriol.">
        <title>Complete genome sequence of the hyperthermophilic cellulolytic Crenarchaeon 'Thermogladius cellulolyticus' 1633.</title>
        <authorList>
            <person name="Mardanov A.V."/>
            <person name="Kochetkova T.V."/>
            <person name="Beletsky A.V."/>
            <person name="Bonch-Osmolovskaya E.A."/>
            <person name="Ravin N.V."/>
            <person name="Skryabin K.G."/>
        </authorList>
    </citation>
    <scope>NUCLEOTIDE SEQUENCE [LARGE SCALE GENOMIC DNA]</scope>
    <source>
        <strain evidence="4">DSM 22663 / VKM B-2946 / 1633</strain>
    </source>
</reference>
<evidence type="ECO:0000313" key="4">
    <source>
        <dbReference type="Proteomes" id="UP000005270"/>
    </source>
</evidence>
<gene>
    <name evidence="3" type="ordered locus">TCELL_0437</name>
</gene>
<accession>I3TDM4</accession>
<dbReference type="GeneID" id="13012730"/>
<dbReference type="STRING" id="1184251.TCELL_0437"/>
<name>I3TDM4_THEC1</name>
<evidence type="ECO:0000313" key="3">
    <source>
        <dbReference type="EMBL" id="AFK50862.1"/>
    </source>
</evidence>
<dbReference type="OrthoDB" id="19311at2157"/>
<evidence type="ECO:0000259" key="2">
    <source>
        <dbReference type="Pfam" id="PF07760"/>
    </source>
</evidence>
<evidence type="ECO:0000256" key="1">
    <source>
        <dbReference type="SAM" id="Phobius"/>
    </source>
</evidence>
<keyword evidence="4" id="KW-1185">Reference proteome</keyword>
<dbReference type="EMBL" id="CP003531">
    <property type="protein sequence ID" value="AFK50862.1"/>
    <property type="molecule type" value="Genomic_DNA"/>
</dbReference>
<dbReference type="AlphaFoldDB" id="I3TDM4"/>
<keyword evidence="1" id="KW-0472">Membrane</keyword>